<sequence>MADVISKLVRECNAARGKGVDFPTIWQTVLKAHPYVAGHPKQGLNDSGPFLEVPLITGRHLVYDPSGFRLG</sequence>
<gene>
    <name evidence="1" type="ORF">C9427_28430</name>
</gene>
<dbReference type="EMBL" id="PZJX01000053">
    <property type="protein sequence ID" value="PTE06959.1"/>
    <property type="molecule type" value="Genomic_DNA"/>
</dbReference>
<dbReference type="Proteomes" id="UP000240259">
    <property type="component" value="Unassembled WGS sequence"/>
</dbReference>
<dbReference type="AlphaFoldDB" id="A0A2T4IMU0"/>
<evidence type="ECO:0000313" key="1">
    <source>
        <dbReference type="EMBL" id="PTE06959.1"/>
    </source>
</evidence>
<comment type="caution">
    <text evidence="1">The sequence shown here is derived from an EMBL/GenBank/DDBJ whole genome shotgun (WGS) entry which is preliminary data.</text>
</comment>
<evidence type="ECO:0000313" key="2">
    <source>
        <dbReference type="Proteomes" id="UP000240259"/>
    </source>
</evidence>
<protein>
    <submittedName>
        <fullName evidence="1">Uncharacterized protein</fullName>
    </submittedName>
</protein>
<organism evidence="1 2">
    <name type="scientific">Mesorhizobium helmanticense</name>
    <dbReference type="NCBI Taxonomy" id="1776423"/>
    <lineage>
        <taxon>Bacteria</taxon>
        <taxon>Pseudomonadati</taxon>
        <taxon>Pseudomonadota</taxon>
        <taxon>Alphaproteobacteria</taxon>
        <taxon>Hyphomicrobiales</taxon>
        <taxon>Phyllobacteriaceae</taxon>
        <taxon>Mesorhizobium</taxon>
    </lineage>
</organism>
<name>A0A2T4IMU0_9HYPH</name>
<accession>A0A2T4IMU0</accession>
<keyword evidence="2" id="KW-1185">Reference proteome</keyword>
<dbReference type="OrthoDB" id="8091057at2"/>
<reference evidence="1 2" key="1">
    <citation type="submission" date="2018-03" db="EMBL/GenBank/DDBJ databases">
        <title>Genome sequence of the symbiotic type strain Mesorhizobium helmanticense CSLC115NT isolated from Lotus corniculatus nodules.</title>
        <authorList>
            <person name="Sannazzaro A.I."/>
            <person name="Torres Tejerizo G.A."/>
            <person name="Dip D."/>
            <person name="Caballero M."/>
            <person name="Pistorio M."/>
            <person name="Estrella M.J."/>
        </authorList>
    </citation>
    <scope>NUCLEOTIDE SEQUENCE [LARGE SCALE GENOMIC DNA]</scope>
    <source>
        <strain evidence="1 2">CSLC115N</strain>
    </source>
</reference>
<dbReference type="RefSeq" id="WP_107652348.1">
    <property type="nucleotide sequence ID" value="NZ_PZJX01000053.1"/>
</dbReference>
<proteinExistence type="predicted"/>